<feature type="transmembrane region" description="Helical" evidence="2">
    <location>
        <begin position="455"/>
        <end position="480"/>
    </location>
</feature>
<keyword evidence="4" id="KW-1185">Reference proteome</keyword>
<feature type="transmembrane region" description="Helical" evidence="2">
    <location>
        <begin position="501"/>
        <end position="526"/>
    </location>
</feature>
<feature type="transmembrane region" description="Helical" evidence="2">
    <location>
        <begin position="532"/>
        <end position="554"/>
    </location>
</feature>
<evidence type="ECO:0000313" key="3">
    <source>
        <dbReference type="EMBL" id="MDI6450999.1"/>
    </source>
</evidence>
<dbReference type="Proteomes" id="UP001431776">
    <property type="component" value="Unassembled WGS sequence"/>
</dbReference>
<dbReference type="AlphaFoldDB" id="A0AAW6U5S7"/>
<feature type="transmembrane region" description="Helical" evidence="2">
    <location>
        <begin position="183"/>
        <end position="203"/>
    </location>
</feature>
<comment type="caution">
    <text evidence="3">The sequence shown here is derived from an EMBL/GenBank/DDBJ whole genome shotgun (WGS) entry which is preliminary data.</text>
</comment>
<feature type="transmembrane region" description="Helical" evidence="2">
    <location>
        <begin position="269"/>
        <end position="288"/>
    </location>
</feature>
<dbReference type="EMBL" id="JASCXX010000027">
    <property type="protein sequence ID" value="MDI6450999.1"/>
    <property type="molecule type" value="Genomic_DNA"/>
</dbReference>
<feature type="compositionally biased region" description="Polar residues" evidence="1">
    <location>
        <begin position="219"/>
        <end position="230"/>
    </location>
</feature>
<name>A0AAW6U5S7_9BACT</name>
<keyword evidence="2" id="KW-0472">Membrane</keyword>
<protein>
    <recommendedName>
        <fullName evidence="5">ABC transporter permease</fullName>
    </recommendedName>
</protein>
<evidence type="ECO:0000313" key="4">
    <source>
        <dbReference type="Proteomes" id="UP001431776"/>
    </source>
</evidence>
<reference evidence="3" key="1">
    <citation type="submission" date="2023-05" db="EMBL/GenBank/DDBJ databases">
        <title>Anaerotaeda fermentans gen. nov., sp. nov., a novel anaerobic planctomycete of the new family within the order Sedimentisphaerales isolated from Taman Peninsula, Russia.</title>
        <authorList>
            <person name="Khomyakova M.A."/>
            <person name="Merkel A.Y."/>
            <person name="Slobodkin A.I."/>
        </authorList>
    </citation>
    <scope>NUCLEOTIDE SEQUENCE</scope>
    <source>
        <strain evidence="3">M17dextr</strain>
    </source>
</reference>
<feature type="transmembrane region" description="Helical" evidence="2">
    <location>
        <begin position="110"/>
        <end position="140"/>
    </location>
</feature>
<feature type="transmembrane region" description="Helical" evidence="2">
    <location>
        <begin position="380"/>
        <end position="402"/>
    </location>
</feature>
<accession>A0AAW6U5S7</accession>
<feature type="transmembrane region" description="Helical" evidence="2">
    <location>
        <begin position="146"/>
        <end position="171"/>
    </location>
</feature>
<feature type="transmembrane region" description="Helical" evidence="2">
    <location>
        <begin position="21"/>
        <end position="53"/>
    </location>
</feature>
<proteinExistence type="predicted"/>
<organism evidence="3 4">
    <name type="scientific">Anaerobaca lacustris</name>
    <dbReference type="NCBI Taxonomy" id="3044600"/>
    <lineage>
        <taxon>Bacteria</taxon>
        <taxon>Pseudomonadati</taxon>
        <taxon>Planctomycetota</taxon>
        <taxon>Phycisphaerae</taxon>
        <taxon>Sedimentisphaerales</taxon>
        <taxon>Anaerobacaceae</taxon>
        <taxon>Anaerobaca</taxon>
    </lineage>
</organism>
<feature type="transmembrane region" description="Helical" evidence="2">
    <location>
        <begin position="350"/>
        <end position="368"/>
    </location>
</feature>
<keyword evidence="2" id="KW-1133">Transmembrane helix</keyword>
<feature type="transmembrane region" description="Helical" evidence="2">
    <location>
        <begin position="65"/>
        <end position="89"/>
    </location>
</feature>
<evidence type="ECO:0000256" key="1">
    <source>
        <dbReference type="SAM" id="MobiDB-lite"/>
    </source>
</evidence>
<dbReference type="RefSeq" id="WP_349246408.1">
    <property type="nucleotide sequence ID" value="NZ_JASCXX010000027.1"/>
</dbReference>
<keyword evidence="2" id="KW-0812">Transmembrane</keyword>
<gene>
    <name evidence="3" type="ORF">QJ522_18205</name>
</gene>
<feature type="region of interest" description="Disordered" evidence="1">
    <location>
        <begin position="209"/>
        <end position="237"/>
    </location>
</feature>
<sequence length="581" mass="63557">MDTDQLRTILWLRWRLSRSQWARAGGLGAVLTLIIVALGLVAGAGGALAGLLAGSLALPKVPPTVLLAIWDAVIVVFLFFCMMSIVSEIQRSETIDIGRMLHLPISLRQIFVINYLASHLSLSVILFVPGMIGLALGLALGRGAEMLWMLPLVIGFVFMITSWIYCLRGWLVALMINPRRRRAIIAGVTVGFILLTQLPNLLVQATSDRGRHRPRAVSSVPSEEQDQTPSQDKRERTIPPLMLTAHKVVPFLWVGNGAMTLAAGDVRPTILATLGVFTIGTLGLGRAYRSTLRFYQGGETDKKTRPKAKTRVVVGVRDDGDRRLPGIPHEASTLAWAFFRSLKRAPEVKMALGMNLMWLVMFGGMALFKRSSTTPDIVKPFMATGAVAVTFFGMSQLMFNLFGFDRGGFRTLVLLPTRRQWILLGKNLALFPIGAAIGLVLLMLVTFVAHPPATVVVATILQLPAAFLLLSMMGNLLSVLVPYRVAPGSMKRTKTRTTTTLLILLSHLLFPVTLIPIFLMPLAGLLFDRSGWASAATVNLIASAVLLAALVLCYRFSLPALGDLLERRERQVLDVVAREVE</sequence>
<feature type="transmembrane region" description="Helical" evidence="2">
    <location>
        <begin position="428"/>
        <end position="449"/>
    </location>
</feature>
<evidence type="ECO:0000256" key="2">
    <source>
        <dbReference type="SAM" id="Phobius"/>
    </source>
</evidence>
<evidence type="ECO:0008006" key="5">
    <source>
        <dbReference type="Google" id="ProtNLM"/>
    </source>
</evidence>